<reference evidence="4 5" key="1">
    <citation type="submission" date="2018-08" db="EMBL/GenBank/DDBJ databases">
        <title>Henriciella mobilis sp. nov., isolated from seawater.</title>
        <authorList>
            <person name="Cheng H."/>
            <person name="Wu Y.-H."/>
            <person name="Xu X.-W."/>
            <person name="Guo L.-L."/>
        </authorList>
    </citation>
    <scope>NUCLEOTIDE SEQUENCE [LARGE SCALE GENOMIC DNA]</scope>
    <source>
        <strain evidence="4 5">JN25</strain>
    </source>
</reference>
<dbReference type="EMBL" id="QWFX01000005">
    <property type="protein sequence ID" value="RIJ32599.1"/>
    <property type="molecule type" value="Genomic_DNA"/>
</dbReference>
<dbReference type="Pfam" id="PF00691">
    <property type="entry name" value="OmpA"/>
    <property type="match status" value="1"/>
</dbReference>
<evidence type="ECO:0000256" key="2">
    <source>
        <dbReference type="SAM" id="Phobius"/>
    </source>
</evidence>
<dbReference type="Gene3D" id="3.40.50.1820">
    <property type="entry name" value="alpha/beta hydrolase"/>
    <property type="match status" value="1"/>
</dbReference>
<evidence type="ECO:0000313" key="4">
    <source>
        <dbReference type="EMBL" id="RIJ32599.1"/>
    </source>
</evidence>
<name>A0A399RRF4_9PROT</name>
<dbReference type="InterPro" id="IPR006665">
    <property type="entry name" value="OmpA-like"/>
</dbReference>
<dbReference type="CDD" id="cd07185">
    <property type="entry name" value="OmpA_C-like"/>
    <property type="match status" value="1"/>
</dbReference>
<evidence type="ECO:0000256" key="1">
    <source>
        <dbReference type="PROSITE-ProRule" id="PRU00473"/>
    </source>
</evidence>
<dbReference type="InterPro" id="IPR010297">
    <property type="entry name" value="DUF900_hydrolase"/>
</dbReference>
<gene>
    <name evidence="4" type="ORF">D1223_01735</name>
</gene>
<dbReference type="SUPFAM" id="SSF53474">
    <property type="entry name" value="alpha/beta-Hydrolases"/>
    <property type="match status" value="1"/>
</dbReference>
<keyword evidence="2" id="KW-1133">Transmembrane helix</keyword>
<keyword evidence="2" id="KW-0812">Transmembrane</keyword>
<feature type="transmembrane region" description="Helical" evidence="2">
    <location>
        <begin position="28"/>
        <end position="49"/>
    </location>
</feature>
<keyword evidence="4" id="KW-0378">Hydrolase</keyword>
<keyword evidence="5" id="KW-1185">Reference proteome</keyword>
<dbReference type="PROSITE" id="PS51123">
    <property type="entry name" value="OMPA_2"/>
    <property type="match status" value="1"/>
</dbReference>
<dbReference type="Pfam" id="PF05990">
    <property type="entry name" value="DUF900"/>
    <property type="match status" value="1"/>
</dbReference>
<dbReference type="SUPFAM" id="SSF103088">
    <property type="entry name" value="OmpA-like"/>
    <property type="match status" value="1"/>
</dbReference>
<dbReference type="PANTHER" id="PTHR36513:SF1">
    <property type="entry name" value="TRANSMEMBRANE PROTEIN"/>
    <property type="match status" value="1"/>
</dbReference>
<dbReference type="GO" id="GO:0016787">
    <property type="term" value="F:hydrolase activity"/>
    <property type="evidence" value="ECO:0007669"/>
    <property type="project" value="UniProtKB-KW"/>
</dbReference>
<dbReference type="Proteomes" id="UP000266385">
    <property type="component" value="Unassembled WGS sequence"/>
</dbReference>
<comment type="caution">
    <text evidence="4">The sequence shown here is derived from an EMBL/GenBank/DDBJ whole genome shotgun (WGS) entry which is preliminary data.</text>
</comment>
<feature type="domain" description="OmpA-like" evidence="3">
    <location>
        <begin position="481"/>
        <end position="596"/>
    </location>
</feature>
<dbReference type="InterPro" id="IPR029058">
    <property type="entry name" value="AB_hydrolase_fold"/>
</dbReference>
<sequence>MLAEPPCNRPDARPKKASVARGCRMRRFLFWFLLLVLVGGTVGSILFMLQPRPSLHHPQFGNDCLDLLTDETESAVDCVRVFYGTNRDVRFDGEGPAPDGEIDTTDVVAADSQQLHVGRADVWLPKLIEEGGTRERGETPFLKGEPPEEQDELVKYVFLTRITKAGEQRFLMELDEALIDQNSYAALLFVHGFNTPFEDALIRSAQLSVDLSQRGLFDVGVPLLFSWPSAGQVSLGHYKGDQDRSIAAAPYLEQFLDLIIENSDIDRINIVAHSMGNRILTKALEDYAADYLQRHGEAEIEFRIILVAADVDREIFDQVTGVLDNLQANVTIYTSDADRALHVSEIVNKGKLRLGDTDGNKPYIRLNEFYETVDATGVATELFGLGHNYYSDNPFILGDMLCAMAEANPEERALERLRYADLEDGDEYYRVNAAIEPGYEECSLFRNAFPLNNISQAPEEPRFEPMALPPPPEMAPMEREIAPAAIPPLDLTLYVADRDNFDPQALAPQFMPQLNRAPVASVRIQAHTDTVGTPEENQARTEQWAAAMQAYIVNATGLDPSQVTTEAYGDTRPVVATDDEVDEPRNRRIELTIQYQ</sequence>
<accession>A0A399RRF4</accession>
<dbReference type="AlphaFoldDB" id="A0A399RRF4"/>
<dbReference type="Gene3D" id="3.30.1330.60">
    <property type="entry name" value="OmpA-like domain"/>
    <property type="match status" value="1"/>
</dbReference>
<dbReference type="GO" id="GO:0016020">
    <property type="term" value="C:membrane"/>
    <property type="evidence" value="ECO:0007669"/>
    <property type="project" value="UniProtKB-UniRule"/>
</dbReference>
<dbReference type="PANTHER" id="PTHR36513">
    <property type="entry name" value="ABC TRANSMEMBRANE TYPE-1 DOMAIN-CONTAINING PROTEIN"/>
    <property type="match status" value="1"/>
</dbReference>
<proteinExistence type="predicted"/>
<keyword evidence="1 2" id="KW-0472">Membrane</keyword>
<organism evidence="4 5">
    <name type="scientific">Henriciella mobilis</name>
    <dbReference type="NCBI Taxonomy" id="2305467"/>
    <lineage>
        <taxon>Bacteria</taxon>
        <taxon>Pseudomonadati</taxon>
        <taxon>Pseudomonadota</taxon>
        <taxon>Alphaproteobacteria</taxon>
        <taxon>Hyphomonadales</taxon>
        <taxon>Hyphomonadaceae</taxon>
        <taxon>Henriciella</taxon>
    </lineage>
</organism>
<dbReference type="InterPro" id="IPR036737">
    <property type="entry name" value="OmpA-like_sf"/>
</dbReference>
<evidence type="ECO:0000313" key="5">
    <source>
        <dbReference type="Proteomes" id="UP000266385"/>
    </source>
</evidence>
<evidence type="ECO:0000259" key="3">
    <source>
        <dbReference type="PROSITE" id="PS51123"/>
    </source>
</evidence>
<protein>
    <submittedName>
        <fullName evidence="4">Alpha/beta hydrolase</fullName>
    </submittedName>
</protein>